<dbReference type="InterPro" id="IPR032808">
    <property type="entry name" value="DoxX"/>
</dbReference>
<evidence type="ECO:0000313" key="9">
    <source>
        <dbReference type="Proteomes" id="UP000312032"/>
    </source>
</evidence>
<evidence type="ECO:0000256" key="2">
    <source>
        <dbReference type="ARBA" id="ARBA00006679"/>
    </source>
</evidence>
<feature type="transmembrane region" description="Helical" evidence="7">
    <location>
        <begin position="46"/>
        <end position="66"/>
    </location>
</feature>
<dbReference type="EMBL" id="VDHJ01000008">
    <property type="protein sequence ID" value="TNL97279.1"/>
    <property type="molecule type" value="Genomic_DNA"/>
</dbReference>
<dbReference type="RefSeq" id="WP_139465661.1">
    <property type="nucleotide sequence ID" value="NZ_VDHJ01000008.1"/>
</dbReference>
<dbReference type="AlphaFoldDB" id="A0A5C4U4W2"/>
<keyword evidence="6 7" id="KW-0472">Membrane</keyword>
<feature type="transmembrane region" description="Helical" evidence="7">
    <location>
        <begin position="104"/>
        <end position="125"/>
    </location>
</feature>
<protein>
    <submittedName>
        <fullName evidence="8">DoxX family protein</fullName>
    </submittedName>
</protein>
<dbReference type="PANTHER" id="PTHR33452:SF1">
    <property type="entry name" value="INNER MEMBRANE PROTEIN YPHA-RELATED"/>
    <property type="match status" value="1"/>
</dbReference>
<evidence type="ECO:0000256" key="5">
    <source>
        <dbReference type="ARBA" id="ARBA00022989"/>
    </source>
</evidence>
<evidence type="ECO:0000256" key="6">
    <source>
        <dbReference type="ARBA" id="ARBA00023136"/>
    </source>
</evidence>
<evidence type="ECO:0000256" key="1">
    <source>
        <dbReference type="ARBA" id="ARBA00004651"/>
    </source>
</evidence>
<keyword evidence="3" id="KW-1003">Cell membrane</keyword>
<evidence type="ECO:0000313" key="8">
    <source>
        <dbReference type="EMBL" id="TNL97279.1"/>
    </source>
</evidence>
<dbReference type="PANTHER" id="PTHR33452">
    <property type="entry name" value="OXIDOREDUCTASE CATD-RELATED"/>
    <property type="match status" value="1"/>
</dbReference>
<feature type="transmembrane region" description="Helical" evidence="7">
    <location>
        <begin position="73"/>
        <end position="92"/>
    </location>
</feature>
<keyword evidence="4 7" id="KW-0812">Transmembrane</keyword>
<organism evidence="8 9">
    <name type="scientific">Corynebacterium tapiri</name>
    <dbReference type="NCBI Taxonomy" id="1448266"/>
    <lineage>
        <taxon>Bacteria</taxon>
        <taxon>Bacillati</taxon>
        <taxon>Actinomycetota</taxon>
        <taxon>Actinomycetes</taxon>
        <taxon>Mycobacteriales</taxon>
        <taxon>Corynebacteriaceae</taxon>
        <taxon>Corynebacterium</taxon>
    </lineage>
</organism>
<dbReference type="OrthoDB" id="1122432at2"/>
<keyword evidence="9" id="KW-1185">Reference proteome</keyword>
<proteinExistence type="inferred from homology"/>
<dbReference type="Pfam" id="PF07681">
    <property type="entry name" value="DoxX"/>
    <property type="match status" value="1"/>
</dbReference>
<accession>A0A5C4U4W2</accession>
<dbReference type="GO" id="GO:0005886">
    <property type="term" value="C:plasma membrane"/>
    <property type="evidence" value="ECO:0007669"/>
    <property type="project" value="UniProtKB-SubCell"/>
</dbReference>
<dbReference type="Proteomes" id="UP000312032">
    <property type="component" value="Unassembled WGS sequence"/>
</dbReference>
<evidence type="ECO:0000256" key="7">
    <source>
        <dbReference type="SAM" id="Phobius"/>
    </source>
</evidence>
<dbReference type="InterPro" id="IPR051907">
    <property type="entry name" value="DoxX-like_oxidoreductase"/>
</dbReference>
<comment type="similarity">
    <text evidence="2">Belongs to the DoxX family.</text>
</comment>
<reference evidence="8 9" key="1">
    <citation type="submission" date="2019-06" db="EMBL/GenBank/DDBJ databases">
        <authorList>
            <person name="Li J."/>
        </authorList>
    </citation>
    <scope>NUCLEOTIDE SEQUENCE [LARGE SCALE GENOMIC DNA]</scope>
    <source>
        <strain evidence="8 9">LMG 28165</strain>
    </source>
</reference>
<evidence type="ECO:0000256" key="3">
    <source>
        <dbReference type="ARBA" id="ARBA00022475"/>
    </source>
</evidence>
<comment type="caution">
    <text evidence="8">The sequence shown here is derived from an EMBL/GenBank/DDBJ whole genome shotgun (WGS) entry which is preliminary data.</text>
</comment>
<gene>
    <name evidence="8" type="ORF">FHE74_06295</name>
</gene>
<sequence>MTAISSVSQLIARIILGVILVAHGWQKFSAGIGNTVTGFEQMGVPAAGLAAPAVATVELVGGILLILGLGTRIVGIIVALVMLGAAIFAHLPNGIFAQNGGWELVGAIGTSALLLAGTGAGALSIDAILGKRRNANDHTETAGSTAVTA</sequence>
<feature type="transmembrane region" description="Helical" evidence="7">
    <location>
        <begin position="7"/>
        <end position="26"/>
    </location>
</feature>
<comment type="subcellular location">
    <subcellularLocation>
        <location evidence="1">Cell membrane</location>
        <topology evidence="1">Multi-pass membrane protein</topology>
    </subcellularLocation>
</comment>
<evidence type="ECO:0000256" key="4">
    <source>
        <dbReference type="ARBA" id="ARBA00022692"/>
    </source>
</evidence>
<keyword evidence="5 7" id="KW-1133">Transmembrane helix</keyword>
<name>A0A5C4U4W2_9CORY</name>